<sequence length="97" mass="11025">MNDMQKHKRAEAIALSYDNNKQSAPKVIAKGKGIIAENIIEKAIEHDVPIQEDPSLVEVLSQLQINETIPEELYQAVAEVFAFIYRVDKHHPRKSTM</sequence>
<dbReference type="PANTHER" id="PTHR30531:SF12">
    <property type="entry name" value="FLAGELLAR BIOSYNTHETIC PROTEIN FLHB"/>
    <property type="match status" value="1"/>
</dbReference>
<dbReference type="InterPro" id="IPR006135">
    <property type="entry name" value="T3SS_substrate_exporter"/>
</dbReference>
<dbReference type="Gene3D" id="3.40.1690.10">
    <property type="entry name" value="secretion proteins EscU"/>
    <property type="match status" value="1"/>
</dbReference>
<dbReference type="Pfam" id="PF01312">
    <property type="entry name" value="Bac_export_2"/>
    <property type="match status" value="1"/>
</dbReference>
<evidence type="ECO:0000313" key="2">
    <source>
        <dbReference type="Proteomes" id="UP001597214"/>
    </source>
</evidence>
<organism evidence="1 2">
    <name type="scientific">Bacillus salitolerans</name>
    <dbReference type="NCBI Taxonomy" id="1437434"/>
    <lineage>
        <taxon>Bacteria</taxon>
        <taxon>Bacillati</taxon>
        <taxon>Bacillota</taxon>
        <taxon>Bacilli</taxon>
        <taxon>Bacillales</taxon>
        <taxon>Bacillaceae</taxon>
        <taxon>Bacillus</taxon>
    </lineage>
</organism>
<dbReference type="SUPFAM" id="SSF160544">
    <property type="entry name" value="EscU C-terminal domain-like"/>
    <property type="match status" value="1"/>
</dbReference>
<dbReference type="NCBIfam" id="TIGR00789">
    <property type="entry name" value="flhB_rel"/>
    <property type="match status" value="1"/>
</dbReference>
<proteinExistence type="predicted"/>
<dbReference type="InterPro" id="IPR004683">
    <property type="entry name" value="T3SS_FlhB-rel"/>
</dbReference>
<dbReference type="Proteomes" id="UP001597214">
    <property type="component" value="Unassembled WGS sequence"/>
</dbReference>
<protein>
    <submittedName>
        <fullName evidence="1">FlhB-like flagellar biosynthesis protein</fullName>
    </submittedName>
</protein>
<dbReference type="InterPro" id="IPR029025">
    <property type="entry name" value="T3SS_substrate_exporter_C"/>
</dbReference>
<comment type="caution">
    <text evidence="1">The sequence shown here is derived from an EMBL/GenBank/DDBJ whole genome shotgun (WGS) entry which is preliminary data.</text>
</comment>
<dbReference type="RefSeq" id="WP_377926906.1">
    <property type="nucleotide sequence ID" value="NZ_JBHUEM010000003.1"/>
</dbReference>
<reference evidence="2" key="1">
    <citation type="journal article" date="2019" name="Int. J. Syst. Evol. Microbiol.">
        <title>The Global Catalogue of Microorganisms (GCM) 10K type strain sequencing project: providing services to taxonomists for standard genome sequencing and annotation.</title>
        <authorList>
            <consortium name="The Broad Institute Genomics Platform"/>
            <consortium name="The Broad Institute Genome Sequencing Center for Infectious Disease"/>
            <person name="Wu L."/>
            <person name="Ma J."/>
        </authorList>
    </citation>
    <scope>NUCLEOTIDE SEQUENCE [LARGE SCALE GENOMIC DNA]</scope>
    <source>
        <strain evidence="2">CCUG 49339</strain>
    </source>
</reference>
<accession>A0ABW4LKS0</accession>
<dbReference type="PANTHER" id="PTHR30531">
    <property type="entry name" value="FLAGELLAR BIOSYNTHETIC PROTEIN FLHB"/>
    <property type="match status" value="1"/>
</dbReference>
<name>A0ABW4LKS0_9BACI</name>
<dbReference type="EMBL" id="JBHUEM010000003">
    <property type="protein sequence ID" value="MFD1735800.1"/>
    <property type="molecule type" value="Genomic_DNA"/>
</dbReference>
<keyword evidence="2" id="KW-1185">Reference proteome</keyword>
<evidence type="ECO:0000313" key="1">
    <source>
        <dbReference type="EMBL" id="MFD1735800.1"/>
    </source>
</evidence>
<gene>
    <name evidence="1" type="ORF">ACFSCX_04395</name>
</gene>